<evidence type="ECO:0000256" key="1">
    <source>
        <dbReference type="SAM" id="SignalP"/>
    </source>
</evidence>
<name>A0A679GJS8_9GAMM</name>
<feature type="chain" id="PRO_5025405769" description="Ion channel protein AlgE" evidence="1">
    <location>
        <begin position="22"/>
        <end position="484"/>
    </location>
</feature>
<dbReference type="Proteomes" id="UP000501237">
    <property type="component" value="Chromosome"/>
</dbReference>
<dbReference type="AlphaFoldDB" id="A0A679GJS8"/>
<dbReference type="Gene3D" id="2.40.160.100">
    <property type="match status" value="1"/>
</dbReference>
<reference evidence="2 3" key="1">
    <citation type="journal article" date="2020" name="Microbiol. Resour. Announc.">
        <title>Complete genome sequence of Pseudomonas otitidis strain MrB4, isolated from Lake Biwa in Japan.</title>
        <authorList>
            <person name="Miyazaki K."/>
            <person name="Hase E."/>
            <person name="Maruya T."/>
        </authorList>
    </citation>
    <scope>NUCLEOTIDE SEQUENCE [LARGE SCALE GENOMIC DNA]</scope>
    <source>
        <strain evidence="2 3">MrB4</strain>
    </source>
</reference>
<organism evidence="2 3">
    <name type="scientific">Metapseudomonas otitidis</name>
    <dbReference type="NCBI Taxonomy" id="319939"/>
    <lineage>
        <taxon>Bacteria</taxon>
        <taxon>Pseudomonadati</taxon>
        <taxon>Pseudomonadota</taxon>
        <taxon>Gammaproteobacteria</taxon>
        <taxon>Pseudomonadales</taxon>
        <taxon>Pseudomonadaceae</taxon>
        <taxon>Metapseudomonas</taxon>
    </lineage>
</organism>
<dbReference type="EMBL" id="AP022642">
    <property type="protein sequence ID" value="BCA28618.1"/>
    <property type="molecule type" value="Genomic_DNA"/>
</dbReference>
<keyword evidence="1" id="KW-0732">Signal</keyword>
<sequence>MNEWKALLCIGAVTVSGAVAAAEEDAFGPAPTPAEPAALSLDTLPPVTSEFFNKLTLQGGYGPEDSVLGADRKGFYSLRYEPSYHWYSPEKRWARWEVFGRAWINYDSSQSATPLQDDNFQQSTRNERPEHFYSELRELYVRRNLLGDDPRFSFSAGRQRFYDTYGIWWDDSIESLRFDYRDAFSHGFVAVAQKFWNYNTDVNSLDPTEENTRYAMGEYAWRWSERNWVGARVLHENDRSNADPDDAQDFTGTRAGLFFSGDDLRVSPLFSDYHLEAVRLRGRTRTTDADGVSERGDSRGWLMLGEVGKRFHDAPWEPRIALRAGLTDAPDNEADGFRLNRIQSDRIVNPSSYSTRLVSSFVALNMRNLKYYGVALETRPTARSSLDIRLSDLYLRDADGDLPVRVDQQQARDRRQAIRAGRGNGQRDVGQVLDLNYYWKMFPLAYEGKHLDLNALVSASYLRAGDALESGDDFQISFGLVMRY</sequence>
<accession>A0A679GJS8</accession>
<protein>
    <recommendedName>
        <fullName evidence="4">Ion channel protein AlgE</fullName>
    </recommendedName>
</protein>
<evidence type="ECO:0008006" key="4">
    <source>
        <dbReference type="Google" id="ProtNLM"/>
    </source>
</evidence>
<dbReference type="InterPro" id="IPR053728">
    <property type="entry name" value="Alginate_Permeability_Chnl"/>
</dbReference>
<dbReference type="KEGG" id="poj:PtoMrB4_25950"/>
<feature type="signal peptide" evidence="1">
    <location>
        <begin position="1"/>
        <end position="21"/>
    </location>
</feature>
<dbReference type="RefSeq" id="WP_172433515.1">
    <property type="nucleotide sequence ID" value="NZ_AP022642.1"/>
</dbReference>
<evidence type="ECO:0000313" key="2">
    <source>
        <dbReference type="EMBL" id="BCA28618.1"/>
    </source>
</evidence>
<evidence type="ECO:0000313" key="3">
    <source>
        <dbReference type="Proteomes" id="UP000501237"/>
    </source>
</evidence>
<proteinExistence type="predicted"/>
<dbReference type="GeneID" id="57397819"/>
<gene>
    <name evidence="2" type="ORF">PtoMrB4_25950</name>
</gene>